<comment type="caution">
    <text evidence="2">The sequence shown here is derived from an EMBL/GenBank/DDBJ whole genome shotgun (WGS) entry which is preliminary data.</text>
</comment>
<keyword evidence="3" id="KW-1185">Reference proteome</keyword>
<evidence type="ECO:0000313" key="2">
    <source>
        <dbReference type="EMBL" id="RIB30459.1"/>
    </source>
</evidence>
<evidence type="ECO:0000313" key="3">
    <source>
        <dbReference type="Proteomes" id="UP000266673"/>
    </source>
</evidence>
<accession>A0A397WA92</accession>
<organism evidence="2 3">
    <name type="scientific">Gigaspora rosea</name>
    <dbReference type="NCBI Taxonomy" id="44941"/>
    <lineage>
        <taxon>Eukaryota</taxon>
        <taxon>Fungi</taxon>
        <taxon>Fungi incertae sedis</taxon>
        <taxon>Mucoromycota</taxon>
        <taxon>Glomeromycotina</taxon>
        <taxon>Glomeromycetes</taxon>
        <taxon>Diversisporales</taxon>
        <taxon>Gigasporaceae</taxon>
        <taxon>Gigaspora</taxon>
    </lineage>
</organism>
<dbReference type="Proteomes" id="UP000266673">
    <property type="component" value="Unassembled WGS sequence"/>
</dbReference>
<reference evidence="2 3" key="1">
    <citation type="submission" date="2018-06" db="EMBL/GenBank/DDBJ databases">
        <title>Comparative genomics reveals the genomic features of Rhizophagus irregularis, R. cerebriforme, R. diaphanum and Gigaspora rosea, and their symbiotic lifestyle signature.</title>
        <authorList>
            <person name="Morin E."/>
            <person name="San Clemente H."/>
            <person name="Chen E.C.H."/>
            <person name="De La Providencia I."/>
            <person name="Hainaut M."/>
            <person name="Kuo A."/>
            <person name="Kohler A."/>
            <person name="Murat C."/>
            <person name="Tang N."/>
            <person name="Roy S."/>
            <person name="Loubradou J."/>
            <person name="Henrissat B."/>
            <person name="Grigoriev I.V."/>
            <person name="Corradi N."/>
            <person name="Roux C."/>
            <person name="Martin F.M."/>
        </authorList>
    </citation>
    <scope>NUCLEOTIDE SEQUENCE [LARGE SCALE GENOMIC DNA]</scope>
    <source>
        <strain evidence="2 3">DAOM 194757</strain>
    </source>
</reference>
<proteinExistence type="predicted"/>
<gene>
    <name evidence="2" type="ORF">C2G38_2152569</name>
</gene>
<sequence>MTSTLVTTRTKESENEVKSIMSMKFSPNNPYIEAEQENSHENNGHMEDIEIEDRRISGAIEKGEDQQITVSTNNGMIIADTNMEMDKLETESTGTIEDENGTNPIPTYQHGTQNRRCTEKEAKSTGRYMENYYTE</sequence>
<evidence type="ECO:0000256" key="1">
    <source>
        <dbReference type="SAM" id="MobiDB-lite"/>
    </source>
</evidence>
<feature type="region of interest" description="Disordered" evidence="1">
    <location>
        <begin position="88"/>
        <end position="135"/>
    </location>
</feature>
<feature type="compositionally biased region" description="Polar residues" evidence="1">
    <location>
        <begin position="91"/>
        <end position="115"/>
    </location>
</feature>
<dbReference type="EMBL" id="QKWP01000012">
    <property type="protein sequence ID" value="RIB30459.1"/>
    <property type="molecule type" value="Genomic_DNA"/>
</dbReference>
<name>A0A397WA92_9GLOM</name>
<protein>
    <submittedName>
        <fullName evidence="2">Uncharacterized protein</fullName>
    </submittedName>
</protein>
<dbReference type="AlphaFoldDB" id="A0A397WA92"/>